<proteinExistence type="inferred from homology"/>
<dbReference type="InterPro" id="IPR022337">
    <property type="entry name" value="Inositol_monophosphatase_SuhB"/>
</dbReference>
<evidence type="ECO:0000256" key="3">
    <source>
        <dbReference type="ARBA" id="ARBA00009759"/>
    </source>
</evidence>
<evidence type="ECO:0000313" key="9">
    <source>
        <dbReference type="EMBL" id="AXA35645.1"/>
    </source>
</evidence>
<dbReference type="InterPro" id="IPR000760">
    <property type="entry name" value="Inositol_monophosphatase-like"/>
</dbReference>
<comment type="catalytic activity">
    <reaction evidence="1 8">
        <text>a myo-inositol phosphate + H2O = myo-inositol + phosphate</text>
        <dbReference type="Rhea" id="RHEA:24056"/>
        <dbReference type="ChEBI" id="CHEBI:15377"/>
        <dbReference type="ChEBI" id="CHEBI:17268"/>
        <dbReference type="ChEBI" id="CHEBI:43474"/>
        <dbReference type="ChEBI" id="CHEBI:84139"/>
        <dbReference type="EC" id="3.1.3.25"/>
    </reaction>
</comment>
<evidence type="ECO:0000256" key="6">
    <source>
        <dbReference type="ARBA" id="ARBA00022842"/>
    </source>
</evidence>
<dbReference type="PRINTS" id="PR01959">
    <property type="entry name" value="SBIMPHPHTASE"/>
</dbReference>
<dbReference type="Gene3D" id="3.40.190.80">
    <property type="match status" value="1"/>
</dbReference>
<dbReference type="InterPro" id="IPR020550">
    <property type="entry name" value="Inositol_monophosphatase_CS"/>
</dbReference>
<comment type="cofactor">
    <cofactor evidence="2 7 8">
        <name>Mg(2+)</name>
        <dbReference type="ChEBI" id="CHEBI:18420"/>
    </cofactor>
</comment>
<dbReference type="GO" id="GO:0008934">
    <property type="term" value="F:inositol monophosphate 1-phosphatase activity"/>
    <property type="evidence" value="ECO:0007669"/>
    <property type="project" value="InterPro"/>
</dbReference>
<accession>A0A2Z4Y5D9</accession>
<keyword evidence="4 7" id="KW-0479">Metal-binding</keyword>
<evidence type="ECO:0000256" key="2">
    <source>
        <dbReference type="ARBA" id="ARBA00001946"/>
    </source>
</evidence>
<dbReference type="EC" id="3.1.3.25" evidence="8"/>
<dbReference type="InterPro" id="IPR020583">
    <property type="entry name" value="Inositol_monoP_metal-BS"/>
</dbReference>
<dbReference type="PANTHER" id="PTHR20854:SF4">
    <property type="entry name" value="INOSITOL-1-MONOPHOSPHATASE-RELATED"/>
    <property type="match status" value="1"/>
</dbReference>
<dbReference type="Proteomes" id="UP000262583">
    <property type="component" value="Chromosome"/>
</dbReference>
<dbReference type="Gene3D" id="3.30.540.10">
    <property type="entry name" value="Fructose-1,6-Bisphosphatase, subunit A, domain 1"/>
    <property type="match status" value="1"/>
</dbReference>
<dbReference type="GO" id="GO:0006020">
    <property type="term" value="P:inositol metabolic process"/>
    <property type="evidence" value="ECO:0007669"/>
    <property type="project" value="TreeGrafter"/>
</dbReference>
<feature type="binding site" evidence="7">
    <location>
        <position position="87"/>
    </location>
    <ligand>
        <name>Mg(2+)</name>
        <dbReference type="ChEBI" id="CHEBI:18420"/>
        <label>1</label>
        <note>catalytic</note>
    </ligand>
</feature>
<dbReference type="PANTHER" id="PTHR20854">
    <property type="entry name" value="INOSITOL MONOPHOSPHATASE"/>
    <property type="match status" value="1"/>
</dbReference>
<feature type="binding site" evidence="7">
    <location>
        <position position="84"/>
    </location>
    <ligand>
        <name>Mg(2+)</name>
        <dbReference type="ChEBI" id="CHEBI:18420"/>
        <label>1</label>
        <note>catalytic</note>
    </ligand>
</feature>
<dbReference type="PROSITE" id="PS00630">
    <property type="entry name" value="IMP_2"/>
    <property type="match status" value="1"/>
</dbReference>
<dbReference type="PROSITE" id="PS00629">
    <property type="entry name" value="IMP_1"/>
    <property type="match status" value="1"/>
</dbReference>
<evidence type="ECO:0000256" key="1">
    <source>
        <dbReference type="ARBA" id="ARBA00001033"/>
    </source>
</evidence>
<evidence type="ECO:0000256" key="4">
    <source>
        <dbReference type="ARBA" id="ARBA00022723"/>
    </source>
</evidence>
<dbReference type="AlphaFoldDB" id="A0A2Z4Y5D9"/>
<evidence type="ECO:0000256" key="7">
    <source>
        <dbReference type="PIRSR" id="PIRSR600760-2"/>
    </source>
</evidence>
<dbReference type="FunFam" id="3.30.540.10:FF:000003">
    <property type="entry name" value="Inositol-1-monophosphatase"/>
    <property type="match status" value="1"/>
</dbReference>
<dbReference type="GO" id="GO:0046872">
    <property type="term" value="F:metal ion binding"/>
    <property type="evidence" value="ECO:0007669"/>
    <property type="project" value="UniProtKB-KW"/>
</dbReference>
<feature type="binding site" evidence="7">
    <location>
        <position position="212"/>
    </location>
    <ligand>
        <name>Mg(2+)</name>
        <dbReference type="ChEBI" id="CHEBI:18420"/>
        <label>1</label>
        <note>catalytic</note>
    </ligand>
</feature>
<dbReference type="KEGG" id="schv:BRCON_0868"/>
<dbReference type="PRINTS" id="PR00377">
    <property type="entry name" value="IMPHPHTASES"/>
</dbReference>
<protein>
    <recommendedName>
        <fullName evidence="8">Inositol-1-monophosphatase</fullName>
        <ecNumber evidence="8">3.1.3.25</ecNumber>
    </recommendedName>
</protein>
<reference evidence="9 10" key="1">
    <citation type="submission" date="2018-05" db="EMBL/GenBank/DDBJ databases">
        <title>A metagenomic window into the 2 km-deep terrestrial subsurface aquifer revealed taxonomically and functionally diverse microbial community comprising novel uncultured bacterial lineages.</title>
        <authorList>
            <person name="Kadnikov V.V."/>
            <person name="Mardanov A.V."/>
            <person name="Beletsky A.V."/>
            <person name="Banks D."/>
            <person name="Pimenov N.V."/>
            <person name="Frank Y.A."/>
            <person name="Karnachuk O.V."/>
            <person name="Ravin N.V."/>
        </authorList>
    </citation>
    <scope>NUCLEOTIDE SEQUENCE [LARGE SCALE GENOMIC DNA]</scope>
    <source>
        <strain evidence="9">BY</strain>
    </source>
</reference>
<dbReference type="InterPro" id="IPR033942">
    <property type="entry name" value="IMPase"/>
</dbReference>
<dbReference type="GO" id="GO:0007165">
    <property type="term" value="P:signal transduction"/>
    <property type="evidence" value="ECO:0007669"/>
    <property type="project" value="TreeGrafter"/>
</dbReference>
<sequence>MSEITDVLIKALEAGGEVLMRHYAALDSIETKGSAKNLVTIADKQSEEAIKDVIWSHFPSHSILGEETGAQALRGSSDFRWIIDPLDGTTNYAHTMPLFAVSIGVEFKGEVVAGGVFNPYYKELFLAERGSGAALNGTPIRPSRNATLSQCLVVTGFPYDTPEVLQRCLSEIGKVLSHVHGVLRLGAAALDLCYVACGRLDVFWQRNLYPWDTAAGWLIVEEAGGKVTDFTGGQFSPFGNEVLATNGLVHEEFIQSFGNALR</sequence>
<evidence type="ECO:0000313" key="10">
    <source>
        <dbReference type="Proteomes" id="UP000262583"/>
    </source>
</evidence>
<gene>
    <name evidence="9" type="ORF">BRCON_0868</name>
</gene>
<dbReference type="SUPFAM" id="SSF56655">
    <property type="entry name" value="Carbohydrate phosphatase"/>
    <property type="match status" value="1"/>
</dbReference>
<keyword evidence="6 7" id="KW-0460">Magnesium</keyword>
<dbReference type="FunFam" id="3.40.190.80:FF:000002">
    <property type="entry name" value="Inositol-1-monophosphatase"/>
    <property type="match status" value="1"/>
</dbReference>
<comment type="similarity">
    <text evidence="3 8">Belongs to the inositol monophosphatase superfamily.</text>
</comment>
<name>A0A2Z4Y5D9_SUMC1</name>
<organism evidence="9 10">
    <name type="scientific">Sumerlaea chitinivorans</name>
    <dbReference type="NCBI Taxonomy" id="2250252"/>
    <lineage>
        <taxon>Bacteria</taxon>
        <taxon>Candidatus Sumerlaeota</taxon>
        <taxon>Candidatus Sumerlaeia</taxon>
        <taxon>Candidatus Sumerlaeales</taxon>
        <taxon>Candidatus Sumerlaeaceae</taxon>
        <taxon>Candidatus Sumerlaea</taxon>
    </lineage>
</organism>
<dbReference type="GO" id="GO:0046854">
    <property type="term" value="P:phosphatidylinositol phosphate biosynthetic process"/>
    <property type="evidence" value="ECO:0007669"/>
    <property type="project" value="InterPro"/>
</dbReference>
<dbReference type="Pfam" id="PF00459">
    <property type="entry name" value="Inositol_P"/>
    <property type="match status" value="1"/>
</dbReference>
<dbReference type="CDD" id="cd01639">
    <property type="entry name" value="IMPase"/>
    <property type="match status" value="1"/>
</dbReference>
<feature type="binding site" evidence="7">
    <location>
        <position position="66"/>
    </location>
    <ligand>
        <name>Mg(2+)</name>
        <dbReference type="ChEBI" id="CHEBI:18420"/>
        <label>1</label>
        <note>catalytic</note>
    </ligand>
</feature>
<dbReference type="EMBL" id="CP030759">
    <property type="protein sequence ID" value="AXA35645.1"/>
    <property type="molecule type" value="Genomic_DNA"/>
</dbReference>
<keyword evidence="5 8" id="KW-0378">Hydrolase</keyword>
<feature type="binding site" evidence="7">
    <location>
        <position position="86"/>
    </location>
    <ligand>
        <name>Mg(2+)</name>
        <dbReference type="ChEBI" id="CHEBI:18420"/>
        <label>1</label>
        <note>catalytic</note>
    </ligand>
</feature>
<evidence type="ECO:0000256" key="5">
    <source>
        <dbReference type="ARBA" id="ARBA00022801"/>
    </source>
</evidence>
<evidence type="ECO:0000256" key="8">
    <source>
        <dbReference type="RuleBase" id="RU364068"/>
    </source>
</evidence>